<accession>A0A073AWU4</accession>
<dbReference type="EMBL" id="JNVU01000031">
    <property type="protein sequence ID" value="KEI43801.1"/>
    <property type="molecule type" value="Genomic_DNA"/>
</dbReference>
<dbReference type="RefSeq" id="WP_029722304.1">
    <property type="nucleotide sequence ID" value="NZ_JAJUIW010000014.1"/>
</dbReference>
<gene>
    <name evidence="1" type="ORF">GU90_12420</name>
</gene>
<keyword evidence="2" id="KW-1185">Reference proteome</keyword>
<evidence type="ECO:0000313" key="2">
    <source>
        <dbReference type="Proteomes" id="UP000031419"/>
    </source>
</evidence>
<dbReference type="Proteomes" id="UP000031419">
    <property type="component" value="Unassembled WGS sequence"/>
</dbReference>
<evidence type="ECO:0000313" key="1">
    <source>
        <dbReference type="EMBL" id="KEI43801.1"/>
    </source>
</evidence>
<proteinExistence type="predicted"/>
<sequence length="142" mass="15154">MLSSAALAGAPSPRWQELAGEVRVVWPGNRLWGDPLVDARITLEDQAERSSRVYLLADASNAQLALVLAAHRPGVVRAVLLVSLPRQPIADDCAHQQLVGALRSRGVQVHRLQPGGSVVRIGEAAVAEEVLRQLVRPGLPTG</sequence>
<dbReference type="AlphaFoldDB" id="A0A073AWU4"/>
<reference evidence="1 2" key="1">
    <citation type="submission" date="2014-06" db="EMBL/GenBank/DDBJ databases">
        <title>Saccharopolyspora rectivirgula DSM-43113 Genome sequencing.</title>
        <authorList>
            <person name="Barrera C."/>
            <person name="Millon L."/>
            <person name="Rognon B."/>
            <person name="Zaugg C."/>
            <person name="Monod M."/>
        </authorList>
    </citation>
    <scope>NUCLEOTIDE SEQUENCE [LARGE SCALE GENOMIC DNA]</scope>
    <source>
        <strain evidence="1 2">DSM 43113</strain>
    </source>
</reference>
<name>A0A073AWU4_9PSEU</name>
<comment type="caution">
    <text evidence="1">The sequence shown here is derived from an EMBL/GenBank/DDBJ whole genome shotgun (WGS) entry which is preliminary data.</text>
</comment>
<protein>
    <submittedName>
        <fullName evidence="1">Uncharacterized protein</fullName>
    </submittedName>
</protein>
<organism evidence="1 2">
    <name type="scientific">Saccharopolyspora rectivirgula</name>
    <dbReference type="NCBI Taxonomy" id="28042"/>
    <lineage>
        <taxon>Bacteria</taxon>
        <taxon>Bacillati</taxon>
        <taxon>Actinomycetota</taxon>
        <taxon>Actinomycetes</taxon>
        <taxon>Pseudonocardiales</taxon>
        <taxon>Pseudonocardiaceae</taxon>
        <taxon>Saccharopolyspora</taxon>
    </lineage>
</organism>